<evidence type="ECO:0000256" key="5">
    <source>
        <dbReference type="ARBA" id="ARBA00022525"/>
    </source>
</evidence>
<keyword evidence="7 11" id="KW-0732">Signal</keyword>
<proteinExistence type="inferred from homology"/>
<evidence type="ECO:0000256" key="10">
    <source>
        <dbReference type="ARBA" id="ARBA00082101"/>
    </source>
</evidence>
<feature type="chain" id="PRO_5043472919" description="non-reducing end alpha-L-arabinofuranosidase" evidence="11">
    <location>
        <begin position="28"/>
        <end position="630"/>
    </location>
</feature>
<dbReference type="PANTHER" id="PTHR31776">
    <property type="entry name" value="ALPHA-L-ARABINOFURANOSIDASE 1"/>
    <property type="match status" value="1"/>
</dbReference>
<dbReference type="AlphaFoldDB" id="A0AAV5D844"/>
<dbReference type="GO" id="GO:0046373">
    <property type="term" value="P:L-arabinose metabolic process"/>
    <property type="evidence" value="ECO:0007669"/>
    <property type="project" value="InterPro"/>
</dbReference>
<evidence type="ECO:0000256" key="6">
    <source>
        <dbReference type="ARBA" id="ARBA00022530"/>
    </source>
</evidence>
<evidence type="ECO:0000313" key="13">
    <source>
        <dbReference type="EMBL" id="GJN07093.1"/>
    </source>
</evidence>
<dbReference type="Gene3D" id="3.20.20.80">
    <property type="entry name" value="Glycosidases"/>
    <property type="match status" value="1"/>
</dbReference>
<comment type="similarity">
    <text evidence="3">Belongs to the glycosyl hydrolase 51 family.</text>
</comment>
<organism evidence="13 14">
    <name type="scientific">Eleusine coracana subsp. coracana</name>
    <dbReference type="NCBI Taxonomy" id="191504"/>
    <lineage>
        <taxon>Eukaryota</taxon>
        <taxon>Viridiplantae</taxon>
        <taxon>Streptophyta</taxon>
        <taxon>Embryophyta</taxon>
        <taxon>Tracheophyta</taxon>
        <taxon>Spermatophyta</taxon>
        <taxon>Magnoliopsida</taxon>
        <taxon>Liliopsida</taxon>
        <taxon>Poales</taxon>
        <taxon>Poaceae</taxon>
        <taxon>PACMAD clade</taxon>
        <taxon>Chloridoideae</taxon>
        <taxon>Cynodonteae</taxon>
        <taxon>Eleusininae</taxon>
        <taxon>Eleusine</taxon>
    </lineage>
</organism>
<evidence type="ECO:0000256" key="1">
    <source>
        <dbReference type="ARBA" id="ARBA00001462"/>
    </source>
</evidence>
<dbReference type="PANTHER" id="PTHR31776:SF22">
    <property type="entry name" value="NON-REDUCING END ALPHA-L-ARABINOFURANOSIDASE"/>
    <property type="match status" value="1"/>
</dbReference>
<feature type="signal peptide" evidence="11">
    <location>
        <begin position="1"/>
        <end position="27"/>
    </location>
</feature>
<keyword evidence="5" id="KW-0964">Secreted</keyword>
<reference evidence="13" key="2">
    <citation type="submission" date="2021-12" db="EMBL/GenBank/DDBJ databases">
        <title>Resequencing data analysis of finger millet.</title>
        <authorList>
            <person name="Hatakeyama M."/>
            <person name="Aluri S."/>
            <person name="Balachadran M.T."/>
            <person name="Sivarajan S.R."/>
            <person name="Poveda L."/>
            <person name="Shimizu-Inatsugi R."/>
            <person name="Schlapbach R."/>
            <person name="Sreeman S.M."/>
            <person name="Shimizu K.K."/>
        </authorList>
    </citation>
    <scope>NUCLEOTIDE SEQUENCE</scope>
</reference>
<dbReference type="InterPro" id="IPR051563">
    <property type="entry name" value="Glycosyl_Hydrolase_51"/>
</dbReference>
<dbReference type="Proteomes" id="UP001054889">
    <property type="component" value="Unassembled WGS sequence"/>
</dbReference>
<dbReference type="Pfam" id="PF06964">
    <property type="entry name" value="Alpha-L-AF_C"/>
    <property type="match status" value="1"/>
</dbReference>
<comment type="subcellular location">
    <subcellularLocation>
        <location evidence="2">Secreted</location>
        <location evidence="2">Extracellular space</location>
        <location evidence="2">Extracellular matrix</location>
    </subcellularLocation>
</comment>
<evidence type="ECO:0000259" key="12">
    <source>
        <dbReference type="SMART" id="SM00813"/>
    </source>
</evidence>
<dbReference type="SUPFAM" id="SSF51445">
    <property type="entry name" value="(Trans)glycosidases"/>
    <property type="match status" value="1"/>
</dbReference>
<protein>
    <recommendedName>
        <fullName evidence="4">non-reducing end alpha-L-arabinofuranosidase</fullName>
        <ecNumber evidence="4">3.2.1.55</ecNumber>
    </recommendedName>
    <alternativeName>
        <fullName evidence="10">Beta-D-xylosidase</fullName>
    </alternativeName>
</protein>
<keyword evidence="14" id="KW-1185">Reference proteome</keyword>
<dbReference type="EMBL" id="BQKI01000013">
    <property type="protein sequence ID" value="GJN07093.1"/>
    <property type="molecule type" value="Genomic_DNA"/>
</dbReference>
<keyword evidence="8" id="KW-0378">Hydrolase</keyword>
<dbReference type="EC" id="3.2.1.55" evidence="4"/>
<name>A0AAV5D844_ELECO</name>
<reference evidence="13" key="1">
    <citation type="journal article" date="2018" name="DNA Res.">
        <title>Multiple hybrid de novo genome assembly of finger millet, an orphan allotetraploid crop.</title>
        <authorList>
            <person name="Hatakeyama M."/>
            <person name="Aluri S."/>
            <person name="Balachadran M.T."/>
            <person name="Sivarajan S.R."/>
            <person name="Patrignani A."/>
            <person name="Gruter S."/>
            <person name="Poveda L."/>
            <person name="Shimizu-Inatsugi R."/>
            <person name="Baeten J."/>
            <person name="Francoijs K.J."/>
            <person name="Nataraja K.N."/>
            <person name="Reddy Y.A.N."/>
            <person name="Phadnis S."/>
            <person name="Ravikumar R.L."/>
            <person name="Schlapbach R."/>
            <person name="Sreeman S.M."/>
            <person name="Shimizu K.K."/>
        </authorList>
    </citation>
    <scope>NUCLEOTIDE SEQUENCE</scope>
</reference>
<evidence type="ECO:0000256" key="3">
    <source>
        <dbReference type="ARBA" id="ARBA00007186"/>
    </source>
</evidence>
<dbReference type="InterPro" id="IPR013780">
    <property type="entry name" value="Glyco_hydro_b"/>
</dbReference>
<evidence type="ECO:0000256" key="8">
    <source>
        <dbReference type="ARBA" id="ARBA00022801"/>
    </source>
</evidence>
<evidence type="ECO:0000256" key="2">
    <source>
        <dbReference type="ARBA" id="ARBA00004498"/>
    </source>
</evidence>
<keyword evidence="6" id="KW-0272">Extracellular matrix</keyword>
<evidence type="ECO:0000256" key="9">
    <source>
        <dbReference type="ARBA" id="ARBA00023180"/>
    </source>
</evidence>
<dbReference type="InterPro" id="IPR010720">
    <property type="entry name" value="Alpha-L-AF_C"/>
</dbReference>
<dbReference type="SMART" id="SM00813">
    <property type="entry name" value="Alpha-L-AF_C"/>
    <property type="match status" value="1"/>
</dbReference>
<evidence type="ECO:0000313" key="14">
    <source>
        <dbReference type="Proteomes" id="UP001054889"/>
    </source>
</evidence>
<gene>
    <name evidence="13" type="primary">ga24886</name>
    <name evidence="13" type="ORF">PR202_ga24886</name>
</gene>
<dbReference type="FunFam" id="2.60.40.1180:FF:000011">
    <property type="entry name" value="Alpha-L-arabinofuranosidase 1"/>
    <property type="match status" value="1"/>
</dbReference>
<dbReference type="GO" id="GO:0046556">
    <property type="term" value="F:alpha-L-arabinofuranosidase activity"/>
    <property type="evidence" value="ECO:0007669"/>
    <property type="project" value="UniProtKB-EC"/>
</dbReference>
<accession>A0AAV5D844</accession>
<comment type="catalytic activity">
    <reaction evidence="1">
        <text>Hydrolysis of terminal non-reducing alpha-L-arabinofuranoside residues in alpha-L-arabinosides.</text>
        <dbReference type="EC" id="3.2.1.55"/>
    </reaction>
</comment>
<feature type="domain" description="Alpha-L-arabinofuranosidase C-terminal" evidence="12">
    <location>
        <begin position="433"/>
        <end position="613"/>
    </location>
</feature>
<comment type="caution">
    <text evidence="13">The sequence shown here is derived from an EMBL/GenBank/DDBJ whole genome shotgun (WGS) entry which is preliminary data.</text>
</comment>
<dbReference type="InterPro" id="IPR017853">
    <property type="entry name" value="GH"/>
</dbReference>
<evidence type="ECO:0000256" key="4">
    <source>
        <dbReference type="ARBA" id="ARBA00012670"/>
    </source>
</evidence>
<dbReference type="FunFam" id="2.60.120.260:FF:000063">
    <property type="entry name" value="Putative alpha-L-arabinofuranosidase family protein"/>
    <property type="match status" value="1"/>
</dbReference>
<evidence type="ECO:0000256" key="11">
    <source>
        <dbReference type="SAM" id="SignalP"/>
    </source>
</evidence>
<dbReference type="Gene3D" id="2.60.40.1180">
    <property type="entry name" value="Golgi alpha-mannosidase II"/>
    <property type="match status" value="1"/>
</dbReference>
<evidence type="ECO:0000256" key="7">
    <source>
        <dbReference type="ARBA" id="ARBA00022729"/>
    </source>
</evidence>
<keyword evidence="9" id="KW-0325">Glycoprotein</keyword>
<dbReference type="FunFam" id="3.20.20.80:FF:000025">
    <property type="entry name" value="Alpha-L-arabinofuranosidase 1"/>
    <property type="match status" value="1"/>
</dbReference>
<sequence>MAFKEASSRTIIFRLLLLLFLGSKYLASEIEATQTATLKVDASPQLARKIPETLFGIFFEEINHAGAGGIWAELVSNRGFEAGGPHTPSNIDPWSIVGDDSSVFVATDRTSCFSRNIVALRMEVLCDDCPAGGVGIYNPGFWGMNIEDGKTYNLVMYVKAPEPTDLTVSLTSSDGQQNLASATITLGHGFRTELISMLLDLKPRFLRFPGGCFVEGDWLRNAFRWRESIGPWEERPGHFGDVWHYWTDDGLGYYEFLQLSEDLGAAPIWVFNNGVSHHDEVDTAVIAPFVKDVLDSLEFARGSADSKWGSVRAAMGHPEPFPVKYVAIGNEDCGKTFYRGNYLKFYNAIRQAYPDIQMISNCDGSSRPLDHPADMYDFHVRFLLLSLFVSFPAVYTDSKTLFNMRNTFDKTSRNGPKTLDVVLSMVQMQAFVSEYAVWRSDAGRGSLLASLAEAAFLTGLEKNSDIVQMASYAPLFVNDNDQTWNPDAIVFNSWQHYGTPSYWMQTIFRESSGAMIHPITISSKYSGSLAASAITWQDSENSFLRVKANSVSLTITTSGLQASVNALGSTATVMTSSNVMDENSFSNPNKVVPLKNELRNAAPQMQVTLAPHSFSSFDLALAQSRLVAEM</sequence>
<dbReference type="InterPro" id="IPR055235">
    <property type="entry name" value="ASD1_cat"/>
</dbReference>
<dbReference type="Pfam" id="PF22848">
    <property type="entry name" value="ASD1_dom"/>
    <property type="match status" value="1"/>
</dbReference>